<dbReference type="PANTHER" id="PTHR32309:SF13">
    <property type="entry name" value="FERRIC ENTEROBACTIN TRANSPORT PROTEIN FEPE"/>
    <property type="match status" value="1"/>
</dbReference>
<evidence type="ECO:0000256" key="2">
    <source>
        <dbReference type="ARBA" id="ARBA00011903"/>
    </source>
</evidence>
<evidence type="ECO:0000256" key="6">
    <source>
        <dbReference type="ARBA" id="ARBA00022840"/>
    </source>
</evidence>
<evidence type="ECO:0000256" key="4">
    <source>
        <dbReference type="ARBA" id="ARBA00022741"/>
    </source>
</evidence>
<evidence type="ECO:0000259" key="9">
    <source>
        <dbReference type="Pfam" id="PF13614"/>
    </source>
</evidence>
<dbReference type="SUPFAM" id="SSF52540">
    <property type="entry name" value="P-loop containing nucleoside triphosphate hydrolases"/>
    <property type="match status" value="1"/>
</dbReference>
<evidence type="ECO:0000256" key="1">
    <source>
        <dbReference type="ARBA" id="ARBA00007316"/>
    </source>
</evidence>
<sequence length="221" mass="24726">MRRSRRRSQLFCLDDPKSPVSESYKALRTNLQYIQMKEDAKVILVTSSLPEEGKSTTVSNLAVAFAQSGKSVLLVDCDLRKPNIHKIFGESNEVGLTDILMKRKELEEVVLETVQPNLFILTSGMSQDSPAELLEMDEMKDFMMHVSSLYDLVIVDSPPLLPVTDGKILAKYADGVVLVIHAGKTLQEHVKKAKNQLDLIGANIYGAVLNQDKSKKLLYYQ</sequence>
<organism evidence="10 11">
    <name type="scientific">Paenibacillus glycanilyticus</name>
    <dbReference type="NCBI Taxonomy" id="126569"/>
    <lineage>
        <taxon>Bacteria</taxon>
        <taxon>Bacillati</taxon>
        <taxon>Bacillota</taxon>
        <taxon>Bacilli</taxon>
        <taxon>Bacillales</taxon>
        <taxon>Paenibacillaceae</taxon>
        <taxon>Paenibacillus</taxon>
    </lineage>
</organism>
<dbReference type="Proteomes" id="UP001157114">
    <property type="component" value="Unassembled WGS sequence"/>
</dbReference>
<feature type="domain" description="AAA" evidence="9">
    <location>
        <begin position="52"/>
        <end position="186"/>
    </location>
</feature>
<dbReference type="CDD" id="cd05387">
    <property type="entry name" value="BY-kinase"/>
    <property type="match status" value="1"/>
</dbReference>
<reference evidence="10 11" key="1">
    <citation type="submission" date="2023-03" db="EMBL/GenBank/DDBJ databases">
        <title>Draft genome sequence of the bacteria which degrade cell wall of Tricholomamatutake.</title>
        <authorList>
            <person name="Konishi Y."/>
            <person name="Fukuta Y."/>
            <person name="Shirasaka N."/>
        </authorList>
    </citation>
    <scope>NUCLEOTIDE SEQUENCE [LARGE SCALE GENOMIC DNA]</scope>
    <source>
        <strain evidence="11">mu1</strain>
    </source>
</reference>
<name>A0ABQ6GAR6_9BACL</name>
<comment type="caution">
    <text evidence="10">The sequence shown here is derived from an EMBL/GenBank/DDBJ whole genome shotgun (WGS) entry which is preliminary data.</text>
</comment>
<protein>
    <recommendedName>
        <fullName evidence="2">non-specific protein-tyrosine kinase</fullName>
        <ecNumber evidence="2">2.7.10.2</ecNumber>
    </recommendedName>
</protein>
<evidence type="ECO:0000256" key="7">
    <source>
        <dbReference type="ARBA" id="ARBA00023137"/>
    </source>
</evidence>
<comment type="similarity">
    <text evidence="1">Belongs to the CpsD/CapB family.</text>
</comment>
<dbReference type="Pfam" id="PF13614">
    <property type="entry name" value="AAA_31"/>
    <property type="match status" value="1"/>
</dbReference>
<gene>
    <name evidence="10" type="ORF">MU1_06920</name>
</gene>
<dbReference type="RefSeq" id="WP_284237042.1">
    <property type="nucleotide sequence ID" value="NZ_BSSQ01000002.1"/>
</dbReference>
<keyword evidence="11" id="KW-1185">Reference proteome</keyword>
<dbReference type="EMBL" id="BSSQ01000002">
    <property type="protein sequence ID" value="GLX66348.1"/>
    <property type="molecule type" value="Genomic_DNA"/>
</dbReference>
<accession>A0ABQ6GAR6</accession>
<evidence type="ECO:0000313" key="11">
    <source>
        <dbReference type="Proteomes" id="UP001157114"/>
    </source>
</evidence>
<keyword evidence="3" id="KW-0808">Transferase</keyword>
<dbReference type="InterPro" id="IPR005702">
    <property type="entry name" value="Wzc-like_C"/>
</dbReference>
<evidence type="ECO:0000256" key="8">
    <source>
        <dbReference type="ARBA" id="ARBA00051245"/>
    </source>
</evidence>
<dbReference type="InterPro" id="IPR050445">
    <property type="entry name" value="Bact_polysacc_biosynth/exp"/>
</dbReference>
<dbReference type="Gene3D" id="3.40.50.300">
    <property type="entry name" value="P-loop containing nucleotide triphosphate hydrolases"/>
    <property type="match status" value="1"/>
</dbReference>
<dbReference type="PANTHER" id="PTHR32309">
    <property type="entry name" value="TYROSINE-PROTEIN KINASE"/>
    <property type="match status" value="1"/>
</dbReference>
<evidence type="ECO:0000256" key="3">
    <source>
        <dbReference type="ARBA" id="ARBA00022679"/>
    </source>
</evidence>
<comment type="catalytic activity">
    <reaction evidence="8">
        <text>L-tyrosyl-[protein] + ATP = O-phospho-L-tyrosyl-[protein] + ADP + H(+)</text>
        <dbReference type="Rhea" id="RHEA:10596"/>
        <dbReference type="Rhea" id="RHEA-COMP:10136"/>
        <dbReference type="Rhea" id="RHEA-COMP:20101"/>
        <dbReference type="ChEBI" id="CHEBI:15378"/>
        <dbReference type="ChEBI" id="CHEBI:30616"/>
        <dbReference type="ChEBI" id="CHEBI:46858"/>
        <dbReference type="ChEBI" id="CHEBI:61978"/>
        <dbReference type="ChEBI" id="CHEBI:456216"/>
        <dbReference type="EC" id="2.7.10.2"/>
    </reaction>
</comment>
<dbReference type="InterPro" id="IPR025669">
    <property type="entry name" value="AAA_dom"/>
</dbReference>
<evidence type="ECO:0000313" key="10">
    <source>
        <dbReference type="EMBL" id="GLX66348.1"/>
    </source>
</evidence>
<dbReference type="NCBIfam" id="TIGR01007">
    <property type="entry name" value="eps_fam"/>
    <property type="match status" value="1"/>
</dbReference>
<proteinExistence type="inferred from homology"/>
<dbReference type="InterPro" id="IPR027417">
    <property type="entry name" value="P-loop_NTPase"/>
</dbReference>
<keyword evidence="6" id="KW-0067">ATP-binding</keyword>
<keyword evidence="5" id="KW-0418">Kinase</keyword>
<evidence type="ECO:0000256" key="5">
    <source>
        <dbReference type="ARBA" id="ARBA00022777"/>
    </source>
</evidence>
<dbReference type="EC" id="2.7.10.2" evidence="2"/>
<keyword evidence="7" id="KW-0829">Tyrosine-protein kinase</keyword>
<keyword evidence="4" id="KW-0547">Nucleotide-binding</keyword>